<evidence type="ECO:0000313" key="4">
    <source>
        <dbReference type="Proteomes" id="UP000542111"/>
    </source>
</evidence>
<dbReference type="RefSeq" id="WP_169899273.1">
    <property type="nucleotide sequence ID" value="NZ_JAAQYP010000084.1"/>
</dbReference>
<dbReference type="Proteomes" id="UP000542111">
    <property type="component" value="Unassembled WGS sequence"/>
</dbReference>
<evidence type="ECO:0000313" key="3">
    <source>
        <dbReference type="EMBL" id="NNA99181.1"/>
    </source>
</evidence>
<evidence type="ECO:0000259" key="2">
    <source>
        <dbReference type="Pfam" id="PF07859"/>
    </source>
</evidence>
<gene>
    <name evidence="3" type="ORF">HBO33_28985</name>
</gene>
<dbReference type="AlphaFoldDB" id="A0A7Y1QNL8"/>
<proteinExistence type="predicted"/>
<protein>
    <submittedName>
        <fullName evidence="3">Alpha/beta hydrolase</fullName>
    </submittedName>
</protein>
<dbReference type="PANTHER" id="PTHR48081">
    <property type="entry name" value="AB HYDROLASE SUPERFAMILY PROTEIN C4A8.06C"/>
    <property type="match status" value="1"/>
</dbReference>
<dbReference type="EMBL" id="JAAQYP010000084">
    <property type="protein sequence ID" value="NNA99181.1"/>
    <property type="molecule type" value="Genomic_DNA"/>
</dbReference>
<dbReference type="GO" id="GO:0016787">
    <property type="term" value="F:hydrolase activity"/>
    <property type="evidence" value="ECO:0007669"/>
    <property type="project" value="UniProtKB-KW"/>
</dbReference>
<evidence type="ECO:0000256" key="1">
    <source>
        <dbReference type="ARBA" id="ARBA00022801"/>
    </source>
</evidence>
<accession>A0A7Y1QNL8</accession>
<dbReference type="Pfam" id="PF07859">
    <property type="entry name" value="Abhydrolase_3"/>
    <property type="match status" value="1"/>
</dbReference>
<keyword evidence="1 3" id="KW-0378">Hydrolase</keyword>
<feature type="domain" description="Alpha/beta hydrolase fold-3" evidence="2">
    <location>
        <begin position="75"/>
        <end position="276"/>
    </location>
</feature>
<dbReference type="SUPFAM" id="SSF53474">
    <property type="entry name" value="alpha/beta-Hydrolases"/>
    <property type="match status" value="1"/>
</dbReference>
<comment type="caution">
    <text evidence="3">The sequence shown here is derived from an EMBL/GenBank/DDBJ whole genome shotgun (WGS) entry which is preliminary data.</text>
</comment>
<reference evidence="3 4" key="1">
    <citation type="journal article" date="2020" name="Front. Microbiol.">
        <title>Genetic Organization of the aprX-lipA2 Operon Affects the Proteolytic Potential of Pseudomonas Species in Milk.</title>
        <authorList>
            <person name="Maier C."/>
            <person name="Huptas C."/>
            <person name="von Neubeck M."/>
            <person name="Scherer S."/>
            <person name="Wenning M."/>
            <person name="Lucking G."/>
        </authorList>
    </citation>
    <scope>NUCLEOTIDE SEQUENCE [LARGE SCALE GENOMIC DNA]</scope>
    <source>
        <strain evidence="3 4">G4779</strain>
    </source>
</reference>
<dbReference type="InterPro" id="IPR029058">
    <property type="entry name" value="AB_hydrolase_fold"/>
</dbReference>
<organism evidence="3 4">
    <name type="scientific">Pseudomonas gessardii</name>
    <dbReference type="NCBI Taxonomy" id="78544"/>
    <lineage>
        <taxon>Bacteria</taxon>
        <taxon>Pseudomonadati</taxon>
        <taxon>Pseudomonadota</taxon>
        <taxon>Gammaproteobacteria</taxon>
        <taxon>Pseudomonadales</taxon>
        <taxon>Pseudomonadaceae</taxon>
        <taxon>Pseudomonas</taxon>
    </lineage>
</organism>
<name>A0A7Y1QNL8_9PSED</name>
<dbReference type="InterPro" id="IPR013094">
    <property type="entry name" value="AB_hydrolase_3"/>
</dbReference>
<dbReference type="InterPro" id="IPR050300">
    <property type="entry name" value="GDXG_lipolytic_enzyme"/>
</dbReference>
<dbReference type="PANTHER" id="PTHR48081:SF8">
    <property type="entry name" value="ALPHA_BETA HYDROLASE FOLD-3 DOMAIN-CONTAINING PROTEIN-RELATED"/>
    <property type="match status" value="1"/>
</dbReference>
<dbReference type="Gene3D" id="3.40.50.1820">
    <property type="entry name" value="alpha/beta hydrolase"/>
    <property type="match status" value="1"/>
</dbReference>
<sequence length="300" mass="32170">MNTSSQENFLRTLYQSWTDRMAANPNLTIADLRSLFDEWHQPTLEPEGVTYKSDIVAGVESIWALPLGADSSKVILYTHGGGFAVGSAASHRKLAAHLAKQLGATAIVIDYRRAPEHPFPAQLEDATAVYCELLARGFKSENITTCGDSAGGNLAIATVLKLRDDSVELPGSVIAFSPWLDMEHIGETLETNHATDALVSKAILQGMSGMFLGETGSRTNPLANPLKANYQGFPRLYIAVGSLETLLDNATDLAQISKAAGGDVTLSVVDSMQHVFPILAGRAPEADAELSRIANWFKSA</sequence>